<dbReference type="Gene3D" id="1.20.140.30">
    <property type="entry name" value="MOB kinase activator"/>
    <property type="match status" value="1"/>
</dbReference>
<dbReference type="Proteomes" id="UP000234681">
    <property type="component" value="Chromosome 1"/>
</dbReference>
<protein>
    <submittedName>
        <fullName evidence="1">Similar to ovary-specific MOB-like protein (Predicted), isoform CRA_c</fullName>
    </submittedName>
</protein>
<name>A6HY36_RAT</name>
<evidence type="ECO:0000313" key="2">
    <source>
        <dbReference type="Proteomes" id="UP000234681"/>
    </source>
</evidence>
<proteinExistence type="predicted"/>
<organism evidence="1 2">
    <name type="scientific">Rattus norvegicus</name>
    <name type="common">Rat</name>
    <dbReference type="NCBI Taxonomy" id="10116"/>
    <lineage>
        <taxon>Eukaryota</taxon>
        <taxon>Metazoa</taxon>
        <taxon>Chordata</taxon>
        <taxon>Craniata</taxon>
        <taxon>Vertebrata</taxon>
        <taxon>Euteleostomi</taxon>
        <taxon>Mammalia</taxon>
        <taxon>Eutheria</taxon>
        <taxon>Euarchontoglires</taxon>
        <taxon>Glires</taxon>
        <taxon>Rodentia</taxon>
        <taxon>Myomorpha</taxon>
        <taxon>Muroidea</taxon>
        <taxon>Muridae</taxon>
        <taxon>Murinae</taxon>
        <taxon>Rattus</taxon>
    </lineage>
</organism>
<dbReference type="EMBL" id="CH473953">
    <property type="protein sequence ID" value="EDM12117.1"/>
    <property type="molecule type" value="Genomic_DNA"/>
</dbReference>
<reference evidence="2" key="1">
    <citation type="submission" date="2005-09" db="EMBL/GenBank/DDBJ databases">
        <authorList>
            <person name="Mural R.J."/>
            <person name="Li P.W."/>
            <person name="Adams M.D."/>
            <person name="Amanatides P.G."/>
            <person name="Baden-Tillson H."/>
            <person name="Barnstead M."/>
            <person name="Chin S.H."/>
            <person name="Dew I."/>
            <person name="Evans C.A."/>
            <person name="Ferriera S."/>
            <person name="Flanigan M."/>
            <person name="Fosler C."/>
            <person name="Glodek A."/>
            <person name="Gu Z."/>
            <person name="Holt R.A."/>
            <person name="Jennings D."/>
            <person name="Kraft C.L."/>
            <person name="Lu F."/>
            <person name="Nguyen T."/>
            <person name="Nusskern D.R."/>
            <person name="Pfannkoch C.M."/>
            <person name="Sitter C."/>
            <person name="Sutton G.G."/>
            <person name="Venter J.C."/>
            <person name="Wang Z."/>
            <person name="Woodage T."/>
            <person name="Zheng X.H."/>
            <person name="Zhong F."/>
        </authorList>
    </citation>
    <scope>NUCLEOTIDE SEQUENCE [LARGE SCALE GENOMIC DNA]</scope>
    <source>
        <strain>BN</strain>
        <strain evidence="2">Sprague-Dawley</strain>
    </source>
</reference>
<dbReference type="SUPFAM" id="SSF101152">
    <property type="entry name" value="Mob1/phocein"/>
    <property type="match status" value="1"/>
</dbReference>
<evidence type="ECO:0000313" key="1">
    <source>
        <dbReference type="EMBL" id="EDM12117.1"/>
    </source>
</evidence>
<gene>
    <name evidence="1" type="primary">RGD1562983_predicted</name>
    <name evidence="1" type="ORF">rCG_48360</name>
</gene>
<dbReference type="InterPro" id="IPR036703">
    <property type="entry name" value="MOB_kinase_act_sf"/>
</dbReference>
<accession>A6HY36</accession>
<dbReference type="AlphaFoldDB" id="A6HY36"/>
<sequence length="116" mass="12899">MVGEHCSLPSERTLLSHPPKTGFRCKMVLQAVSKVLRKSKAKPNGKKPAAEEKKVYLEPEHTKSRITDFEFKELVVLPREIDLNEWLASNSACGWGGGYSSCRAGSLPHLQVPPEQ</sequence>